<dbReference type="Proteomes" id="UP001295444">
    <property type="component" value="Chromosome 11"/>
</dbReference>
<protein>
    <submittedName>
        <fullName evidence="1">Uncharacterized protein</fullName>
    </submittedName>
</protein>
<organism evidence="1 2">
    <name type="scientific">Pelobates cultripes</name>
    <name type="common">Western spadefoot toad</name>
    <dbReference type="NCBI Taxonomy" id="61616"/>
    <lineage>
        <taxon>Eukaryota</taxon>
        <taxon>Metazoa</taxon>
        <taxon>Chordata</taxon>
        <taxon>Craniata</taxon>
        <taxon>Vertebrata</taxon>
        <taxon>Euteleostomi</taxon>
        <taxon>Amphibia</taxon>
        <taxon>Batrachia</taxon>
        <taxon>Anura</taxon>
        <taxon>Pelobatoidea</taxon>
        <taxon>Pelobatidae</taxon>
        <taxon>Pelobates</taxon>
    </lineage>
</organism>
<name>A0AAD1WUX8_PELCU</name>
<dbReference type="AlphaFoldDB" id="A0AAD1WUX8"/>
<proteinExistence type="predicted"/>
<dbReference type="EMBL" id="OW240922">
    <property type="protein sequence ID" value="CAH2323004.1"/>
    <property type="molecule type" value="Genomic_DNA"/>
</dbReference>
<sequence length="65" mass="7627">MVVQLSKMELDWWFNCKARILTSEQDVTLVHTTTNMEHQSGSTFSQWHKYMVSVHDTAWTLQVPS</sequence>
<evidence type="ECO:0000313" key="2">
    <source>
        <dbReference type="Proteomes" id="UP001295444"/>
    </source>
</evidence>
<evidence type="ECO:0000313" key="1">
    <source>
        <dbReference type="EMBL" id="CAH2323004.1"/>
    </source>
</evidence>
<accession>A0AAD1WUX8</accession>
<gene>
    <name evidence="1" type="ORF">PECUL_23A007946</name>
</gene>
<keyword evidence="2" id="KW-1185">Reference proteome</keyword>
<reference evidence="1" key="1">
    <citation type="submission" date="2022-03" db="EMBL/GenBank/DDBJ databases">
        <authorList>
            <person name="Alioto T."/>
            <person name="Alioto T."/>
            <person name="Gomez Garrido J."/>
        </authorList>
    </citation>
    <scope>NUCLEOTIDE SEQUENCE</scope>
</reference>